<keyword evidence="1" id="KW-0805">Transcription regulation</keyword>
<dbReference type="PANTHER" id="PTHR33204:SF29">
    <property type="entry name" value="TRANSCRIPTIONAL REGULATOR"/>
    <property type="match status" value="1"/>
</dbReference>
<evidence type="ECO:0000259" key="4">
    <source>
        <dbReference type="PROSITE" id="PS51118"/>
    </source>
</evidence>
<name>A0A0R1W910_9LACO</name>
<accession>A0A0R1W910</accession>
<dbReference type="EMBL" id="AZGE01000053">
    <property type="protein sequence ID" value="KRM13989.1"/>
    <property type="molecule type" value="Genomic_DNA"/>
</dbReference>
<evidence type="ECO:0000256" key="1">
    <source>
        <dbReference type="ARBA" id="ARBA00023015"/>
    </source>
</evidence>
<keyword evidence="2" id="KW-0238">DNA-binding</keyword>
<dbReference type="Gene3D" id="1.10.10.10">
    <property type="entry name" value="Winged helix-like DNA-binding domain superfamily/Winged helix DNA-binding domain"/>
    <property type="match status" value="1"/>
</dbReference>
<dbReference type="InterPro" id="IPR002577">
    <property type="entry name" value="HTH_HxlR"/>
</dbReference>
<dbReference type="AlphaFoldDB" id="A0A0R1W910"/>
<evidence type="ECO:0000313" key="5">
    <source>
        <dbReference type="EMBL" id="KRM13989.1"/>
    </source>
</evidence>
<evidence type="ECO:0000256" key="2">
    <source>
        <dbReference type="ARBA" id="ARBA00023125"/>
    </source>
</evidence>
<evidence type="ECO:0000256" key="3">
    <source>
        <dbReference type="ARBA" id="ARBA00023163"/>
    </source>
</evidence>
<dbReference type="PATRIC" id="fig|1423779.3.peg.1688"/>
<reference evidence="5 6" key="1">
    <citation type="journal article" date="2015" name="Genome Announc.">
        <title>Expanding the biotechnology potential of lactobacilli through comparative genomics of 213 strains and associated genera.</title>
        <authorList>
            <person name="Sun Z."/>
            <person name="Harris H.M."/>
            <person name="McCann A."/>
            <person name="Guo C."/>
            <person name="Argimon S."/>
            <person name="Zhang W."/>
            <person name="Yang X."/>
            <person name="Jeffery I.B."/>
            <person name="Cooney J.C."/>
            <person name="Kagawa T.F."/>
            <person name="Liu W."/>
            <person name="Song Y."/>
            <person name="Salvetti E."/>
            <person name="Wrobel A."/>
            <person name="Rasinkangas P."/>
            <person name="Parkhill J."/>
            <person name="Rea M.C."/>
            <person name="O'Sullivan O."/>
            <person name="Ritari J."/>
            <person name="Douillard F.P."/>
            <person name="Paul Ross R."/>
            <person name="Yang R."/>
            <person name="Briner A.E."/>
            <person name="Felis G.E."/>
            <person name="de Vos W.M."/>
            <person name="Barrangou R."/>
            <person name="Klaenhammer T.R."/>
            <person name="Caufield P.W."/>
            <person name="Cui Y."/>
            <person name="Zhang H."/>
            <person name="O'Toole P.W."/>
        </authorList>
    </citation>
    <scope>NUCLEOTIDE SEQUENCE [LARGE SCALE GENOMIC DNA]</scope>
    <source>
        <strain evidence="5 6">DSM 4864</strain>
    </source>
</reference>
<keyword evidence="3" id="KW-0804">Transcription</keyword>
<dbReference type="InterPro" id="IPR036388">
    <property type="entry name" value="WH-like_DNA-bd_sf"/>
</dbReference>
<organism evidence="5 6">
    <name type="scientific">Limosilactobacillus oris DSM 4864</name>
    <dbReference type="NCBI Taxonomy" id="1423779"/>
    <lineage>
        <taxon>Bacteria</taxon>
        <taxon>Bacillati</taxon>
        <taxon>Bacillota</taxon>
        <taxon>Bacilli</taxon>
        <taxon>Lactobacillales</taxon>
        <taxon>Lactobacillaceae</taxon>
        <taxon>Limosilactobacillus</taxon>
    </lineage>
</organism>
<dbReference type="SUPFAM" id="SSF46785">
    <property type="entry name" value="Winged helix' DNA-binding domain"/>
    <property type="match status" value="1"/>
</dbReference>
<dbReference type="PROSITE" id="PS51118">
    <property type="entry name" value="HTH_HXLR"/>
    <property type="match status" value="1"/>
</dbReference>
<dbReference type="Pfam" id="PF01638">
    <property type="entry name" value="HxlR"/>
    <property type="match status" value="1"/>
</dbReference>
<gene>
    <name evidence="5" type="ORF">FC49_GL001628</name>
</gene>
<sequence>MILNLFFVFQRRMTMAKKEALTEIQITLNTIGGKWKPLILHYLQNEGTKRYSEILRYLETAPKKTLTAQLRELEDDNIIKRTVIPTVPVQVEYSVTDHGKSLFPILEVMCAWGYINEADYQIKHPTCVYSEQTRAIKQERLHKLYEQFTSDQEREKQLGTQK</sequence>
<proteinExistence type="predicted"/>
<dbReference type="InterPro" id="IPR036390">
    <property type="entry name" value="WH_DNA-bd_sf"/>
</dbReference>
<evidence type="ECO:0000313" key="6">
    <source>
        <dbReference type="Proteomes" id="UP000050973"/>
    </source>
</evidence>
<dbReference type="Proteomes" id="UP000050973">
    <property type="component" value="Unassembled WGS sequence"/>
</dbReference>
<dbReference type="GO" id="GO:0003677">
    <property type="term" value="F:DNA binding"/>
    <property type="evidence" value="ECO:0007669"/>
    <property type="project" value="UniProtKB-KW"/>
</dbReference>
<dbReference type="PANTHER" id="PTHR33204">
    <property type="entry name" value="TRANSCRIPTIONAL REGULATOR, MARR FAMILY"/>
    <property type="match status" value="1"/>
</dbReference>
<feature type="domain" description="HTH hxlR-type" evidence="4">
    <location>
        <begin position="22"/>
        <end position="121"/>
    </location>
</feature>
<comment type="caution">
    <text evidence="5">The sequence shown here is derived from an EMBL/GenBank/DDBJ whole genome shotgun (WGS) entry which is preliminary data.</text>
</comment>
<protein>
    <submittedName>
        <fullName evidence="5">HTH-type transcriptional activator HxlR</fullName>
    </submittedName>
</protein>